<proteinExistence type="predicted"/>
<evidence type="ECO:0000313" key="4">
    <source>
        <dbReference type="Proteomes" id="UP001500301"/>
    </source>
</evidence>
<reference evidence="4" key="1">
    <citation type="journal article" date="2019" name="Int. J. Syst. Evol. Microbiol.">
        <title>The Global Catalogue of Microorganisms (GCM) 10K type strain sequencing project: providing services to taxonomists for standard genome sequencing and annotation.</title>
        <authorList>
            <consortium name="The Broad Institute Genomics Platform"/>
            <consortium name="The Broad Institute Genome Sequencing Center for Infectious Disease"/>
            <person name="Wu L."/>
            <person name="Ma J."/>
        </authorList>
    </citation>
    <scope>NUCLEOTIDE SEQUENCE [LARGE SCALE GENOMIC DNA]</scope>
    <source>
        <strain evidence="4">JCM 17460</strain>
    </source>
</reference>
<evidence type="ECO:0000256" key="1">
    <source>
        <dbReference type="SAM" id="MobiDB-lite"/>
    </source>
</evidence>
<feature type="compositionally biased region" description="Low complexity" evidence="1">
    <location>
        <begin position="1"/>
        <end position="23"/>
    </location>
</feature>
<feature type="compositionally biased region" description="Basic and acidic residues" evidence="1">
    <location>
        <begin position="51"/>
        <end position="69"/>
    </location>
</feature>
<keyword evidence="4" id="KW-1185">Reference proteome</keyword>
<comment type="caution">
    <text evidence="3">The sequence shown here is derived from an EMBL/GenBank/DDBJ whole genome shotgun (WGS) entry which is preliminary data.</text>
</comment>
<feature type="region of interest" description="Disordered" evidence="1">
    <location>
        <begin position="1"/>
        <end position="90"/>
    </location>
</feature>
<evidence type="ECO:0000313" key="3">
    <source>
        <dbReference type="EMBL" id="GAA3552923.1"/>
    </source>
</evidence>
<keyword evidence="2" id="KW-1133">Transmembrane helix</keyword>
<accession>A0ABP6WMP3</accession>
<dbReference type="EMBL" id="BAABBB010000031">
    <property type="protein sequence ID" value="GAA3552923.1"/>
    <property type="molecule type" value="Genomic_DNA"/>
</dbReference>
<feature type="region of interest" description="Disordered" evidence="1">
    <location>
        <begin position="99"/>
        <end position="118"/>
    </location>
</feature>
<evidence type="ECO:0000256" key="2">
    <source>
        <dbReference type="SAM" id="Phobius"/>
    </source>
</evidence>
<name>A0ABP6WMP3_9ACTN</name>
<feature type="transmembrane region" description="Helical" evidence="2">
    <location>
        <begin position="128"/>
        <end position="145"/>
    </location>
</feature>
<sequence>MPTLRSRAPVRAPVVPTTVGPASDNRGQLGRSGRCPPPHALLRRARGAPGHPRERPARPAPARHPDGQSDPRPWQYAEKKRRFRKREDGHELQLVTVRSLSPHPRKTRTETSLVYHTEKRPEKRARRFGWLRTLALLVSLMRLLVDVRNLR</sequence>
<keyword evidence="2" id="KW-0812">Transmembrane</keyword>
<organism evidence="3 4">
    <name type="scientific">Nocardioides daeguensis</name>
    <dbReference type="NCBI Taxonomy" id="908359"/>
    <lineage>
        <taxon>Bacteria</taxon>
        <taxon>Bacillati</taxon>
        <taxon>Actinomycetota</taxon>
        <taxon>Actinomycetes</taxon>
        <taxon>Propionibacteriales</taxon>
        <taxon>Nocardioidaceae</taxon>
        <taxon>Nocardioides</taxon>
    </lineage>
</organism>
<dbReference type="Proteomes" id="UP001500301">
    <property type="component" value="Unassembled WGS sequence"/>
</dbReference>
<keyword evidence="2" id="KW-0472">Membrane</keyword>
<protein>
    <submittedName>
        <fullName evidence="3">Uncharacterized protein</fullName>
    </submittedName>
</protein>
<gene>
    <name evidence="3" type="ORF">GCM10022263_44470</name>
</gene>